<gene>
    <name evidence="2" type="ORF">niasHT_038047</name>
</gene>
<accession>A0ABD2HS51</accession>
<feature type="compositionally biased region" description="Basic and acidic residues" evidence="1">
    <location>
        <begin position="1"/>
        <end position="13"/>
    </location>
</feature>
<evidence type="ECO:0000256" key="1">
    <source>
        <dbReference type="SAM" id="MobiDB-lite"/>
    </source>
</evidence>
<evidence type="ECO:0000313" key="2">
    <source>
        <dbReference type="EMBL" id="KAL3068057.1"/>
    </source>
</evidence>
<name>A0ABD2HS51_9BILA</name>
<sequence length="120" mass="13825">MERAGGGEEEVRLRVAHPPIPKGRPRLGSIDRHRGGHSFIHSSPCLVGKYLWSNQFQKEERRRTRKEGIKSRVSRKKFKCQKGQKCPKWKQTEDKNCSFGIPLDCFVNEIQIKPKGLADI</sequence>
<comment type="caution">
    <text evidence="2">The sequence shown here is derived from an EMBL/GenBank/DDBJ whole genome shotgun (WGS) entry which is preliminary data.</text>
</comment>
<evidence type="ECO:0000313" key="3">
    <source>
        <dbReference type="Proteomes" id="UP001620626"/>
    </source>
</evidence>
<proteinExistence type="predicted"/>
<dbReference type="AlphaFoldDB" id="A0ABD2HS51"/>
<keyword evidence="3" id="KW-1185">Reference proteome</keyword>
<organism evidence="2 3">
    <name type="scientific">Heterodera trifolii</name>
    <dbReference type="NCBI Taxonomy" id="157864"/>
    <lineage>
        <taxon>Eukaryota</taxon>
        <taxon>Metazoa</taxon>
        <taxon>Ecdysozoa</taxon>
        <taxon>Nematoda</taxon>
        <taxon>Chromadorea</taxon>
        <taxon>Rhabditida</taxon>
        <taxon>Tylenchina</taxon>
        <taxon>Tylenchomorpha</taxon>
        <taxon>Tylenchoidea</taxon>
        <taxon>Heteroderidae</taxon>
        <taxon>Heteroderinae</taxon>
        <taxon>Heterodera</taxon>
    </lineage>
</organism>
<protein>
    <submittedName>
        <fullName evidence="2">Uncharacterized protein</fullName>
    </submittedName>
</protein>
<reference evidence="2 3" key="1">
    <citation type="submission" date="2024-10" db="EMBL/GenBank/DDBJ databases">
        <authorList>
            <person name="Kim D."/>
        </authorList>
    </citation>
    <scope>NUCLEOTIDE SEQUENCE [LARGE SCALE GENOMIC DNA]</scope>
    <source>
        <strain evidence="2">BH-2024</strain>
    </source>
</reference>
<dbReference type="Proteomes" id="UP001620626">
    <property type="component" value="Unassembled WGS sequence"/>
</dbReference>
<dbReference type="EMBL" id="JBICBT010001409">
    <property type="protein sequence ID" value="KAL3068057.1"/>
    <property type="molecule type" value="Genomic_DNA"/>
</dbReference>
<feature type="region of interest" description="Disordered" evidence="1">
    <location>
        <begin position="1"/>
        <end position="34"/>
    </location>
</feature>